<dbReference type="InterPro" id="IPR057311">
    <property type="entry name" value="GrebAB-C-like"/>
</dbReference>
<reference evidence="4 5" key="1">
    <citation type="submission" date="2019-10" db="EMBL/GenBank/DDBJ databases">
        <title>Rubrobacter sp nov SCSIO 52090 isolated from a deep-sea sediment in the South China Sea.</title>
        <authorList>
            <person name="Chen R.W."/>
        </authorList>
    </citation>
    <scope>NUCLEOTIDE SEQUENCE [LARGE SCALE GENOMIC DNA]</scope>
    <source>
        <strain evidence="4 5">SCSIO 52909</strain>
    </source>
</reference>
<dbReference type="InterPro" id="IPR056620">
    <property type="entry name" value="HTH_next_PIN-TPR-GreABC"/>
</dbReference>
<feature type="compositionally biased region" description="Basic and acidic residues" evidence="1">
    <location>
        <begin position="886"/>
        <end position="901"/>
    </location>
</feature>
<evidence type="ECO:0000259" key="2">
    <source>
        <dbReference type="Pfam" id="PF24388"/>
    </source>
</evidence>
<keyword evidence="5" id="KW-1185">Reference proteome</keyword>
<evidence type="ECO:0000256" key="1">
    <source>
        <dbReference type="SAM" id="MobiDB-lite"/>
    </source>
</evidence>
<accession>A0A6G8QD93</accession>
<evidence type="ECO:0000259" key="3">
    <source>
        <dbReference type="Pfam" id="PF24407"/>
    </source>
</evidence>
<dbReference type="SUPFAM" id="SSF48452">
    <property type="entry name" value="TPR-like"/>
    <property type="match status" value="1"/>
</dbReference>
<feature type="domain" description="GreAB-C-like" evidence="2">
    <location>
        <begin position="1311"/>
        <end position="1361"/>
    </location>
</feature>
<feature type="region of interest" description="Disordered" evidence="1">
    <location>
        <begin position="886"/>
        <end position="907"/>
    </location>
</feature>
<dbReference type="EMBL" id="CP045119">
    <property type="protein sequence ID" value="QIN84408.1"/>
    <property type="molecule type" value="Genomic_DNA"/>
</dbReference>
<dbReference type="KEGG" id="rub:GBA63_18505"/>
<gene>
    <name evidence="4" type="ORF">GBA63_18505</name>
</gene>
<name>A0A6G8QD93_9ACTN</name>
<evidence type="ECO:0000313" key="5">
    <source>
        <dbReference type="Proteomes" id="UP000501452"/>
    </source>
</evidence>
<dbReference type="Pfam" id="PF24407">
    <property type="entry name" value="HTH_upst_double_PIN"/>
    <property type="match status" value="1"/>
</dbReference>
<organism evidence="4 5">
    <name type="scientific">Rubrobacter tropicus</name>
    <dbReference type="NCBI Taxonomy" id="2653851"/>
    <lineage>
        <taxon>Bacteria</taxon>
        <taxon>Bacillati</taxon>
        <taxon>Actinomycetota</taxon>
        <taxon>Rubrobacteria</taxon>
        <taxon>Rubrobacterales</taxon>
        <taxon>Rubrobacteraceae</taxon>
        <taxon>Rubrobacter</taxon>
    </lineage>
</organism>
<protein>
    <recommendedName>
        <fullName evidence="6">Tetratricopeptide repeat protein</fullName>
    </recommendedName>
</protein>
<evidence type="ECO:0008006" key="6">
    <source>
        <dbReference type="Google" id="ProtNLM"/>
    </source>
</evidence>
<proteinExistence type="predicted"/>
<dbReference type="Pfam" id="PF24388">
    <property type="entry name" value="Permuted_GreAB-C"/>
    <property type="match status" value="1"/>
</dbReference>
<dbReference type="InterPro" id="IPR011990">
    <property type="entry name" value="TPR-like_helical_dom_sf"/>
</dbReference>
<dbReference type="Proteomes" id="UP000501452">
    <property type="component" value="Chromosome"/>
</dbReference>
<evidence type="ECO:0000313" key="4">
    <source>
        <dbReference type="EMBL" id="QIN84408.1"/>
    </source>
</evidence>
<feature type="domain" description="HTH" evidence="3">
    <location>
        <begin position="654"/>
        <end position="721"/>
    </location>
</feature>
<sequence>MTSASAALLAGEVDRLAAHVSDTVDRDLKRMTSAWREGRTREVVEWLDEVRRDESRWRATAPALKARLLRLEASMALEMADDVERAKRLADEARSEAPLENDTRLRAVIAYAESGPEAAVELLAEERDIDALNLRAGLLLEVKRADRAEEARAVLDLSGTDLEPNAETFRVRALSCLASKDLNRAQLEIQKALELGERWESVRFTAATVDYLSSLSPAALPDNGPVPWPEPVDWHLVKRDGESLVRLRAAGRTFEQLAASVEVAEEKRRLETWRLACLANDPDKLQEAHDYCEAILQADPGHYRAVLWAIARGIDVDLSPSETALAELVADGVAEHAHILALTSLYFVSGMMVEAAKLLDDTKHVFREIGADALWTFWRAQASTLAGDAEAAIGLLDRAGQDEDRLREARTLALRALAEKTGDWESLIRHLETSYEETGDADFLAKYCELMAQRQHWSYVADRAEELVDKIGTDEAVRLAAIAAYLSDRFRLCIKLLDKHRNLFVQGKLPDELRRIRALSRSAVGTLPKAVVEAEALAEESPTTPNLVSLAQLYFAQGDLKSLAVISRRLKDAPDLSPEYRLELSRLVQLEDQRLAAALWRETVSQDLPDSLVGMAVSLGFQLNLEEEVGPLVARMAELGNRGEGGVQAVKAANLLSFLEERRKEMAELDELYRKGSAPVHLIAEQANRSLLELYHGRPSANERAPAPTIQPILFVRHGGRGPVPDSDGALVGRRLHLDVTSVLLAAHLEILQPTEEAFGPLRIPADLIPALVLMTEKTSHHQPSKIEEYKQVVELAEAGSLEVVSTELRTDHDARLVEELGEDWVAAFEQARAENGFLLDFLPPVRLGLDGPPMSLPEDAEKRLVNCRSLLEVLRQRGQLSDREYARARSRLGDEGRKEPSSASPEADSILYCDGGMAELLAGAGILWAACGLFRMRVGQRELDGARASLRYHEYARSQVEWLNDLIDRLRGGIEDGTYEVIPAPSRKEEDPKLADSAQLDLICLETLFRFEAEDGDVVWIDDRMANSYPARGSVPIVGVLEVLRALVAAGHLSEDECYDRIERLRAANARFIPLHQDEILYHLRKAQVMETGVLESRPLRTLRRYYAACLSRIEDLQRPPMPEAAPNQFGELEFVVGLNRSASSALPELWKGNEEDYARRVRAEWLLANLYLDLPALARMTWSQTEEEDDRYRLAVELAGLLSQAMQLDWRVHGDESSPRRTYLAWLHERVLSKRFDADPDLISEVAESLKEGFAEIQENIEGEDQARAASLSLRLFLADLPETLQKELGLDAKLMESIGIKHPRVASIGDLSFDPDAFARAATEAVNGREAKIALVEGDEKITFSPLQDQAGTVGLRLALPGDGGDTNITDEILTVLRQSVTEREAVLRRNRRWFDCRDDEFERAVVEIASADDPQRRLDETERWRNTSMAVFYANLHRRLAQQRMFKLPELRPPDAKALSRHLRLHPETGSGGEFRAALDAAADNLIREEGLIVAIERLAGLPVPLPKPVIEAVAAMSPADRCSLFRRLLTAPGSPPSKMQVVRLLSRFAEDTEAYYRLGRRIAARYFSLDGAEEFDAFLSILKWVNDEFDRWPEARSWSHTIRSTMVWAHAHRLFVILVSTGAPFHWLGRTFAQPGDRRMTSEVFERSREYWLDVTHPRRVTREAFLLGGLPYGLGDKAQRFANEASLETADGMQGAQLFRDPTLARNDLSSYLGGDRGERLSSLLGSEQSDLYSRQALRSLVKEKLDRRGGPEQEHLMWASIHAVIGDLPPYEDLVAPLDEAVRQTDFVVLTRKNVQTGILAVHTASQLSLNLGDEGWRSRLKEQLVGIGALFAESDSGAGSEQASVQAFTGNVNFSALVDAALAVCSPGDVHPEFAALVDRLAGAWPATTPFFRLTVLRLCEELPVSQAKNYWPLLVRLRAE</sequence>